<comment type="caution">
    <text evidence="1">The sequence shown here is derived from an EMBL/GenBank/DDBJ whole genome shotgun (WGS) entry which is preliminary data.</text>
</comment>
<protein>
    <recommendedName>
        <fullName evidence="3">Shikimate kinase</fullName>
    </recommendedName>
</protein>
<dbReference type="EMBL" id="JBBIAA010000009">
    <property type="protein sequence ID" value="MEJ5945584.1"/>
    <property type="molecule type" value="Genomic_DNA"/>
</dbReference>
<gene>
    <name evidence="1" type="ORF">WDZ17_09805</name>
</gene>
<proteinExistence type="predicted"/>
<dbReference type="InterPro" id="IPR027417">
    <property type="entry name" value="P-loop_NTPase"/>
</dbReference>
<keyword evidence="2" id="KW-1185">Reference proteome</keyword>
<organism evidence="1 2">
    <name type="scientific">Pseudokineococcus basanitobsidens</name>
    <dbReference type="NCBI Taxonomy" id="1926649"/>
    <lineage>
        <taxon>Bacteria</taxon>
        <taxon>Bacillati</taxon>
        <taxon>Actinomycetota</taxon>
        <taxon>Actinomycetes</taxon>
        <taxon>Kineosporiales</taxon>
        <taxon>Kineosporiaceae</taxon>
        <taxon>Pseudokineococcus</taxon>
    </lineage>
</organism>
<name>A0ABU8RKM0_9ACTN</name>
<dbReference type="Gene3D" id="3.40.50.300">
    <property type="entry name" value="P-loop containing nucleotide triphosphate hydrolases"/>
    <property type="match status" value="1"/>
</dbReference>
<evidence type="ECO:0000313" key="2">
    <source>
        <dbReference type="Proteomes" id="UP001387100"/>
    </source>
</evidence>
<dbReference type="RefSeq" id="WP_339574969.1">
    <property type="nucleotide sequence ID" value="NZ_JBBIAA010000009.1"/>
</dbReference>
<evidence type="ECO:0008006" key="3">
    <source>
        <dbReference type="Google" id="ProtNLM"/>
    </source>
</evidence>
<sequence length="176" mass="18935">MVLWLTGAPGLVEEVADELWALLPGARVVDPGPLEPVVNGALGARGLAALEGSRGWGALVATTRAELAAWRSERVVVPRPVLDQDLWSLVETALLRAGLEAELVALDADDERQREKVRTARVAVGPRLREVDRHAAARPWLHRRADVVVDADGRSPHETAVAVAAALGRRAPPRSR</sequence>
<evidence type="ECO:0000313" key="1">
    <source>
        <dbReference type="EMBL" id="MEJ5945584.1"/>
    </source>
</evidence>
<reference evidence="1 2" key="1">
    <citation type="journal article" date="2017" name="Int. J. Syst. Evol. Microbiol.">
        <title>Pseudokineococcus basanitobsidens sp. nov., isolated from volcanic rock.</title>
        <authorList>
            <person name="Lee D.W."/>
            <person name="Park M.Y."/>
            <person name="Kim J.J."/>
            <person name="Kim B.S."/>
        </authorList>
    </citation>
    <scope>NUCLEOTIDE SEQUENCE [LARGE SCALE GENOMIC DNA]</scope>
    <source>
        <strain evidence="1 2">DSM 103726</strain>
    </source>
</reference>
<dbReference type="Proteomes" id="UP001387100">
    <property type="component" value="Unassembled WGS sequence"/>
</dbReference>
<accession>A0ABU8RKM0</accession>